<gene>
    <name evidence="8" type="ORF">JM64_01015</name>
</gene>
<keyword evidence="5" id="KW-0175">Coiled coil</keyword>
<dbReference type="PANTHER" id="PTHR37422">
    <property type="entry name" value="TEICHURONIC ACID BIOSYNTHESIS PROTEIN TUAE"/>
    <property type="match status" value="1"/>
</dbReference>
<dbReference type="Pfam" id="PF04932">
    <property type="entry name" value="Wzy_C"/>
    <property type="match status" value="1"/>
</dbReference>
<dbReference type="InterPro" id="IPR051533">
    <property type="entry name" value="WaaL-like"/>
</dbReference>
<comment type="subcellular location">
    <subcellularLocation>
        <location evidence="1">Membrane</location>
        <topology evidence="1">Multi-pass membrane protein</topology>
    </subcellularLocation>
</comment>
<feature type="domain" description="O-antigen ligase-related" evidence="7">
    <location>
        <begin position="214"/>
        <end position="395"/>
    </location>
</feature>
<protein>
    <submittedName>
        <fullName evidence="8">Polymerase</fullName>
    </submittedName>
</protein>
<proteinExistence type="predicted"/>
<keyword evidence="4 6" id="KW-0472">Membrane</keyword>
<evidence type="ECO:0000259" key="7">
    <source>
        <dbReference type="Pfam" id="PF04932"/>
    </source>
</evidence>
<sequence>MLSFFEELVLYITIPLVALFAHREYTYEFSTPKYAILTVATLLIGVYLLFRLLRTKKIKFFASKVHFIWLAFSIVALLSTINTWRDNPDFFRQAFDIGLYLFLNVLLSFYFSTILDDKQKIARFLFVFVLTGLFIAVNAILNFYLGYDIMLGQVGNPFERASIKANIGNVIFVSNYLNMLLPIALYFVISLDLGVMNVRKFSGILFMKLLSLFSAIIYLDVIIFSQTRSEYLALVLEIVLLILAYFFFIRKREDKAEAELRKSAPSLLRKLKSLRRISIAIFILMSIILIVLYNVPSPFNNFGAFTMTDRFSAMASVSSRDERYLSWFSTIYIWKNHKLLGQGIGTYQLYGLYGIGDLTADKPIYSYGWNNFKRAHNDYFQVLSETGIIGLALIVVMLILLVIYVVKNIQKLQERDDTTLFSMLVLSGIVFAFQSFFSFPGHLLPNALMATFVLSAGLGKYFNKVDGKEYEIKGAKAVVLGLVLISSVAGSTYLRWNHFISEVYFRKGNVAFQTLAELRNQLSQIDNYLNQLDQMESDLNNFSGQFQIYSPENWHKYKQSQAGKLGGLYNRAQAESERLQNIQNIRNQITQNRRALTAQKEAIPRELTKYYEQAKSYFLKSVRLNHTYGKSYFYLAALASDPIRIAILKDALRNNPEAVLNQNYDEFQNILPNKFKYAYFKDLAVYIKNNPSFIDKIDMATAQAIVDSACLYEFSLLTFTERNTFKTLAVRYNSLYLIAKTLTDNIDDKEINKKTLALESLFFNKFDTWVRKTLYIMPGGWNRFPDWKNLDIELATTGGQDIYRYFAGLTVQALDPINVESRNLLVDIAKLEAKTCKYMEAKGVWGVPDGVLDYLHALAREYQVISEYQESVVTYSQLIEWYKENYDLVSKKVNDRDYWEKSFDVFVEDMKNRLDTVLEEDEKGYLSNSLTPMFEERLRRLYNSITSTDFKNIEKEYIEELVKYPPTFWMRIGKSSVWKTNAYNSMKDFENQIQALNFSDDAKKELTSILTAVIDSNLMKLYERYARFKAHYELIKEEFLRTAENLLSLYQQTAEEEILKDWKEPLFAMPEFNSKAKVLKFLEELLAKYK</sequence>
<evidence type="ECO:0000256" key="6">
    <source>
        <dbReference type="SAM" id="Phobius"/>
    </source>
</evidence>
<dbReference type="KEGG" id="fng:JM64_01015"/>
<dbReference type="InterPro" id="IPR007016">
    <property type="entry name" value="O-antigen_ligase-rel_domated"/>
</dbReference>
<accession>A0A172T180</accession>
<feature type="transmembrane region" description="Helical" evidence="6">
    <location>
        <begin position="124"/>
        <end position="147"/>
    </location>
</feature>
<feature type="transmembrane region" description="Helical" evidence="6">
    <location>
        <begin position="387"/>
        <end position="406"/>
    </location>
</feature>
<evidence type="ECO:0000256" key="5">
    <source>
        <dbReference type="SAM" id="Coils"/>
    </source>
</evidence>
<feature type="transmembrane region" description="Helical" evidence="6">
    <location>
        <begin position="167"/>
        <end position="189"/>
    </location>
</feature>
<evidence type="ECO:0000256" key="1">
    <source>
        <dbReference type="ARBA" id="ARBA00004141"/>
    </source>
</evidence>
<dbReference type="EMBL" id="CP011393">
    <property type="protein sequence ID" value="ANE40757.1"/>
    <property type="molecule type" value="Genomic_DNA"/>
</dbReference>
<dbReference type="GO" id="GO:0016020">
    <property type="term" value="C:membrane"/>
    <property type="evidence" value="ECO:0007669"/>
    <property type="project" value="UniProtKB-SubCell"/>
</dbReference>
<feature type="transmembrane region" description="Helical" evidence="6">
    <location>
        <begin position="90"/>
        <end position="112"/>
    </location>
</feature>
<evidence type="ECO:0000313" key="9">
    <source>
        <dbReference type="Proteomes" id="UP000077096"/>
    </source>
</evidence>
<dbReference type="OrthoDB" id="36138at2"/>
<feature type="transmembrane region" description="Helical" evidence="6">
    <location>
        <begin position="474"/>
        <end position="496"/>
    </location>
</feature>
<dbReference type="PANTHER" id="PTHR37422:SF23">
    <property type="entry name" value="TEICHURONIC ACID BIOSYNTHESIS PROTEIN TUAE"/>
    <property type="match status" value="1"/>
</dbReference>
<reference evidence="8 9" key="1">
    <citation type="submission" date="2014-08" db="EMBL/GenBank/DDBJ databases">
        <title>Fervidobacterium pennivorans DYC genome.</title>
        <authorList>
            <person name="Wushke S."/>
        </authorList>
    </citation>
    <scope>NUCLEOTIDE SEQUENCE [LARGE SCALE GENOMIC DNA]</scope>
    <source>
        <strain evidence="8 9">DYC</strain>
    </source>
</reference>
<feature type="transmembrane region" description="Helical" evidence="6">
    <location>
        <begin position="33"/>
        <end position="53"/>
    </location>
</feature>
<feature type="transmembrane region" description="Helical" evidence="6">
    <location>
        <begin position="231"/>
        <end position="249"/>
    </location>
</feature>
<keyword evidence="2 6" id="KW-0812">Transmembrane</keyword>
<feature type="transmembrane region" description="Helical" evidence="6">
    <location>
        <begin position="65"/>
        <end position="84"/>
    </location>
</feature>
<feature type="coiled-coil region" evidence="5">
    <location>
        <begin position="572"/>
        <end position="599"/>
    </location>
</feature>
<feature type="coiled-coil region" evidence="5">
    <location>
        <begin position="515"/>
        <end position="545"/>
    </location>
</feature>
<dbReference type="AlphaFoldDB" id="A0A172T180"/>
<organism evidence="8 9">
    <name type="scientific">Fervidobacterium pennivorans</name>
    <dbReference type="NCBI Taxonomy" id="93466"/>
    <lineage>
        <taxon>Bacteria</taxon>
        <taxon>Thermotogati</taxon>
        <taxon>Thermotogota</taxon>
        <taxon>Thermotogae</taxon>
        <taxon>Thermotogales</taxon>
        <taxon>Fervidobacteriaceae</taxon>
        <taxon>Fervidobacterium</taxon>
    </lineage>
</organism>
<feature type="transmembrane region" description="Helical" evidence="6">
    <location>
        <begin position="418"/>
        <end position="437"/>
    </location>
</feature>
<feature type="transmembrane region" description="Helical" evidence="6">
    <location>
        <begin position="443"/>
        <end position="462"/>
    </location>
</feature>
<feature type="transmembrane region" description="Helical" evidence="6">
    <location>
        <begin position="277"/>
        <end position="295"/>
    </location>
</feature>
<feature type="transmembrane region" description="Helical" evidence="6">
    <location>
        <begin position="201"/>
        <end position="225"/>
    </location>
</feature>
<evidence type="ECO:0000256" key="2">
    <source>
        <dbReference type="ARBA" id="ARBA00022692"/>
    </source>
</evidence>
<dbReference type="PATRIC" id="fig|93466.3.peg.245"/>
<name>A0A172T180_FERPE</name>
<evidence type="ECO:0000256" key="4">
    <source>
        <dbReference type="ARBA" id="ARBA00023136"/>
    </source>
</evidence>
<evidence type="ECO:0000313" key="8">
    <source>
        <dbReference type="EMBL" id="ANE40757.1"/>
    </source>
</evidence>
<evidence type="ECO:0000256" key="3">
    <source>
        <dbReference type="ARBA" id="ARBA00022989"/>
    </source>
</evidence>
<keyword evidence="3 6" id="KW-1133">Transmembrane helix</keyword>
<dbReference type="Proteomes" id="UP000077096">
    <property type="component" value="Chromosome"/>
</dbReference>